<keyword evidence="1" id="KW-1133">Transmembrane helix</keyword>
<gene>
    <name evidence="2" type="ORF">D0Z08_30235</name>
</gene>
<name>A0A417XT02_9ACTN</name>
<dbReference type="AlphaFoldDB" id="A0A417XT02"/>
<dbReference type="EMBL" id="QXGH01000049">
    <property type="protein sequence ID" value="RHW23371.1"/>
    <property type="molecule type" value="Genomic_DNA"/>
</dbReference>
<evidence type="ECO:0000313" key="2">
    <source>
        <dbReference type="EMBL" id="RHW23371.1"/>
    </source>
</evidence>
<accession>A0A417XT02</accession>
<reference evidence="2 3" key="1">
    <citation type="submission" date="2018-09" db="EMBL/GenBank/DDBJ databases">
        <title>Genome sequencing of Nocardioides immobilis CCTCC AB 2017083 for comparison to Nocardioides silvaticus.</title>
        <authorList>
            <person name="Li C."/>
            <person name="Wang G."/>
        </authorList>
    </citation>
    <scope>NUCLEOTIDE SEQUENCE [LARGE SCALE GENOMIC DNA]</scope>
    <source>
        <strain evidence="2 3">CCTCC AB 2017083</strain>
    </source>
</reference>
<dbReference type="RefSeq" id="WP_118929002.1">
    <property type="nucleotide sequence ID" value="NZ_QXGH01000049.1"/>
</dbReference>
<evidence type="ECO:0000313" key="3">
    <source>
        <dbReference type="Proteomes" id="UP000283644"/>
    </source>
</evidence>
<dbReference type="Proteomes" id="UP000283644">
    <property type="component" value="Unassembled WGS sequence"/>
</dbReference>
<organism evidence="2 3">
    <name type="scientific">Nocardioides immobilis</name>
    <dbReference type="NCBI Taxonomy" id="2049295"/>
    <lineage>
        <taxon>Bacteria</taxon>
        <taxon>Bacillati</taxon>
        <taxon>Actinomycetota</taxon>
        <taxon>Actinomycetes</taxon>
        <taxon>Propionibacteriales</taxon>
        <taxon>Nocardioidaceae</taxon>
        <taxon>Nocardioides</taxon>
    </lineage>
</organism>
<protein>
    <submittedName>
        <fullName evidence="2">Uncharacterized protein</fullName>
    </submittedName>
</protein>
<keyword evidence="3" id="KW-1185">Reference proteome</keyword>
<keyword evidence="1" id="KW-0472">Membrane</keyword>
<evidence type="ECO:0000256" key="1">
    <source>
        <dbReference type="SAM" id="Phobius"/>
    </source>
</evidence>
<feature type="transmembrane region" description="Helical" evidence="1">
    <location>
        <begin position="52"/>
        <end position="76"/>
    </location>
</feature>
<sequence>MWRHFAAFGGEGKNRMVTVTSWLLGLSSALLWYVISRSIGDRGVRLDEPERALVTASVGMVVSATAGYVALLYAGYANQNWHRADSIAENNRWRDLLPDYPDPQITGFLNKRAICLVAATLAG</sequence>
<comment type="caution">
    <text evidence="2">The sequence shown here is derived from an EMBL/GenBank/DDBJ whole genome shotgun (WGS) entry which is preliminary data.</text>
</comment>
<proteinExistence type="predicted"/>
<keyword evidence="1" id="KW-0812">Transmembrane</keyword>
<feature type="transmembrane region" description="Helical" evidence="1">
    <location>
        <begin position="20"/>
        <end position="40"/>
    </location>
</feature>